<evidence type="ECO:0000313" key="1">
    <source>
        <dbReference type="EMBL" id="KAK1299727.1"/>
    </source>
</evidence>
<accession>A0AAV9DEG8</accession>
<dbReference type="EMBL" id="JAUJYO010000013">
    <property type="protein sequence ID" value="KAK1299727.1"/>
    <property type="molecule type" value="Genomic_DNA"/>
</dbReference>
<proteinExistence type="predicted"/>
<name>A0AAV9DEG8_ACOCL</name>
<organism evidence="1 2">
    <name type="scientific">Acorus calamus</name>
    <name type="common">Sweet flag</name>
    <dbReference type="NCBI Taxonomy" id="4465"/>
    <lineage>
        <taxon>Eukaryota</taxon>
        <taxon>Viridiplantae</taxon>
        <taxon>Streptophyta</taxon>
        <taxon>Embryophyta</taxon>
        <taxon>Tracheophyta</taxon>
        <taxon>Spermatophyta</taxon>
        <taxon>Magnoliopsida</taxon>
        <taxon>Liliopsida</taxon>
        <taxon>Acoraceae</taxon>
        <taxon>Acorus</taxon>
    </lineage>
</organism>
<reference evidence="1" key="2">
    <citation type="submission" date="2023-06" db="EMBL/GenBank/DDBJ databases">
        <authorList>
            <person name="Ma L."/>
            <person name="Liu K.-W."/>
            <person name="Li Z."/>
            <person name="Hsiao Y.-Y."/>
            <person name="Qi Y."/>
            <person name="Fu T."/>
            <person name="Tang G."/>
            <person name="Zhang D."/>
            <person name="Sun W.-H."/>
            <person name="Liu D.-K."/>
            <person name="Li Y."/>
            <person name="Chen G.-Z."/>
            <person name="Liu X.-D."/>
            <person name="Liao X.-Y."/>
            <person name="Jiang Y.-T."/>
            <person name="Yu X."/>
            <person name="Hao Y."/>
            <person name="Huang J."/>
            <person name="Zhao X.-W."/>
            <person name="Ke S."/>
            <person name="Chen Y.-Y."/>
            <person name="Wu W.-L."/>
            <person name="Hsu J.-L."/>
            <person name="Lin Y.-F."/>
            <person name="Huang M.-D."/>
            <person name="Li C.-Y."/>
            <person name="Huang L."/>
            <person name="Wang Z.-W."/>
            <person name="Zhao X."/>
            <person name="Zhong W.-Y."/>
            <person name="Peng D.-H."/>
            <person name="Ahmad S."/>
            <person name="Lan S."/>
            <person name="Zhang J.-S."/>
            <person name="Tsai W.-C."/>
            <person name="Van De Peer Y."/>
            <person name="Liu Z.-J."/>
        </authorList>
    </citation>
    <scope>NUCLEOTIDE SEQUENCE</scope>
    <source>
        <strain evidence="1">CP</strain>
        <tissue evidence="1">Leaves</tissue>
    </source>
</reference>
<evidence type="ECO:0000313" key="2">
    <source>
        <dbReference type="Proteomes" id="UP001180020"/>
    </source>
</evidence>
<dbReference type="AlphaFoldDB" id="A0AAV9DEG8"/>
<protein>
    <submittedName>
        <fullName evidence="1">Uncharacterized protein</fullName>
    </submittedName>
</protein>
<reference evidence="1" key="1">
    <citation type="journal article" date="2023" name="Nat. Commun.">
        <title>Diploid and tetraploid genomes of Acorus and the evolution of monocots.</title>
        <authorList>
            <person name="Ma L."/>
            <person name="Liu K.W."/>
            <person name="Li Z."/>
            <person name="Hsiao Y.Y."/>
            <person name="Qi Y."/>
            <person name="Fu T."/>
            <person name="Tang G.D."/>
            <person name="Zhang D."/>
            <person name="Sun W.H."/>
            <person name="Liu D.K."/>
            <person name="Li Y."/>
            <person name="Chen G.Z."/>
            <person name="Liu X.D."/>
            <person name="Liao X.Y."/>
            <person name="Jiang Y.T."/>
            <person name="Yu X."/>
            <person name="Hao Y."/>
            <person name="Huang J."/>
            <person name="Zhao X.W."/>
            <person name="Ke S."/>
            <person name="Chen Y.Y."/>
            <person name="Wu W.L."/>
            <person name="Hsu J.L."/>
            <person name="Lin Y.F."/>
            <person name="Huang M.D."/>
            <person name="Li C.Y."/>
            <person name="Huang L."/>
            <person name="Wang Z.W."/>
            <person name="Zhao X."/>
            <person name="Zhong W.Y."/>
            <person name="Peng D.H."/>
            <person name="Ahmad S."/>
            <person name="Lan S."/>
            <person name="Zhang J.S."/>
            <person name="Tsai W.C."/>
            <person name="Van de Peer Y."/>
            <person name="Liu Z.J."/>
        </authorList>
    </citation>
    <scope>NUCLEOTIDE SEQUENCE</scope>
    <source>
        <strain evidence="1">CP</strain>
    </source>
</reference>
<dbReference type="PANTHER" id="PTHR34724">
    <property type="entry name" value="OS12G0596101 PROTEIN"/>
    <property type="match status" value="1"/>
</dbReference>
<dbReference type="PANTHER" id="PTHR34724:SF2">
    <property type="entry name" value="OS12G0596101 PROTEIN"/>
    <property type="match status" value="1"/>
</dbReference>
<gene>
    <name evidence="1" type="ORF">QJS10_CPB13g00142</name>
</gene>
<comment type="caution">
    <text evidence="1">The sequence shown here is derived from an EMBL/GenBank/DDBJ whole genome shotgun (WGS) entry which is preliminary data.</text>
</comment>
<dbReference type="Proteomes" id="UP001180020">
    <property type="component" value="Unassembled WGS sequence"/>
</dbReference>
<sequence length="62" mass="6542">MCFQVDCTQCGKVTWTGCGKHVPSVYSGIEKGRHCTCRPWPGVVLPADNDTAGKASSSGKAK</sequence>
<keyword evidence="2" id="KW-1185">Reference proteome</keyword>